<sequence>MVMLVLRETVVLFLVIMSITICDISYDMYAPGLPQIGAFFGVAQTIVQLTVSMNLLGGALSGLIYGPLSDHYGRRSVMLWGIAIFVIASIGCCFAWSIGVLIVLRFLQGLGAGVAGVVGFAIVNDIYVGEAAAKNLSIVNMVVSLSPAVGPIMGSYIVSLGYGWRLLFVLVSMISVLLLLALIFGLTETIQNRREKLSLSSILAEYGALFRNYRFLCFALVQSLTIMWVWASMANLPFVFIEGMHLPVEYYGYLVAMSVVSYIAGTIVNRRLIGKLGMMRMIVLGLLSVMIPDVIVIICHYAFPAFLTPLFIEMIWLPSSFGIAFITSNSVAIAFGEVRDKGAASAFISFGQTIFGACGIYIVGKFYNGTIVPVSVLPIVCCLLGMTIIWLLTKREGMFPREKTV</sequence>
<keyword evidence="8" id="KW-0997">Cell inner membrane</keyword>
<dbReference type="InterPro" id="IPR004812">
    <property type="entry name" value="Efflux_drug-R_Bcr/CmlA"/>
</dbReference>
<feature type="transmembrane region" description="Helical" evidence="8">
    <location>
        <begin position="110"/>
        <end position="129"/>
    </location>
</feature>
<feature type="transmembrane region" description="Helical" evidence="8">
    <location>
        <begin position="315"/>
        <end position="336"/>
    </location>
</feature>
<feature type="transmembrane region" description="Helical" evidence="8">
    <location>
        <begin position="250"/>
        <end position="269"/>
    </location>
</feature>
<feature type="transmembrane region" description="Helical" evidence="8">
    <location>
        <begin position="46"/>
        <end position="65"/>
    </location>
</feature>
<evidence type="ECO:0000256" key="4">
    <source>
        <dbReference type="ARBA" id="ARBA00022475"/>
    </source>
</evidence>
<feature type="transmembrane region" description="Helical" evidence="8">
    <location>
        <begin position="370"/>
        <end position="393"/>
    </location>
</feature>
<dbReference type="InterPro" id="IPR020846">
    <property type="entry name" value="MFS_dom"/>
</dbReference>
<name>A0A0F3NN15_ANAPH</name>
<dbReference type="GO" id="GO:1990961">
    <property type="term" value="P:xenobiotic detoxification by transmembrane export across the plasma membrane"/>
    <property type="evidence" value="ECO:0007669"/>
    <property type="project" value="InterPro"/>
</dbReference>
<evidence type="ECO:0000259" key="9">
    <source>
        <dbReference type="PROSITE" id="PS50850"/>
    </source>
</evidence>
<dbReference type="CDD" id="cd17320">
    <property type="entry name" value="MFS_MdfA_MDR_like"/>
    <property type="match status" value="1"/>
</dbReference>
<dbReference type="PANTHER" id="PTHR23502">
    <property type="entry name" value="MAJOR FACILITATOR SUPERFAMILY"/>
    <property type="match status" value="1"/>
</dbReference>
<evidence type="ECO:0000313" key="10">
    <source>
        <dbReference type="EMBL" id="KJV68289.1"/>
    </source>
</evidence>
<dbReference type="PANTHER" id="PTHR23502:SF132">
    <property type="entry name" value="POLYAMINE TRANSPORTER 2-RELATED"/>
    <property type="match status" value="1"/>
</dbReference>
<reference evidence="10 11" key="1">
    <citation type="submission" date="2015-01" db="EMBL/GenBank/DDBJ databases">
        <title>Genome Sequencing of Rickettsiales.</title>
        <authorList>
            <person name="Daugherty S.C."/>
            <person name="Su Q."/>
            <person name="Abolude K."/>
            <person name="Beier-Sexton M."/>
            <person name="Carlyon J.A."/>
            <person name="Carter R."/>
            <person name="Day N.P."/>
            <person name="Dumler S.J."/>
            <person name="Dyachenko V."/>
            <person name="Godinez A."/>
            <person name="Kurtti T.J."/>
            <person name="Lichay M."/>
            <person name="Mullins K.E."/>
            <person name="Ott S."/>
            <person name="Pappas-Brown V."/>
            <person name="Paris D.H."/>
            <person name="Patel P."/>
            <person name="Richards A.L."/>
            <person name="Sadzewicz L."/>
            <person name="Sears K."/>
            <person name="Seidman D."/>
            <person name="Sengamalay N."/>
            <person name="Stenos J."/>
            <person name="Tallon L.J."/>
            <person name="Vincent G."/>
            <person name="Fraser C.M."/>
            <person name="Munderloh U."/>
            <person name="Dunning-Hotopp J.C."/>
        </authorList>
    </citation>
    <scope>NUCLEOTIDE SEQUENCE [LARGE SCALE GENOMIC DNA]</scope>
    <source>
        <strain evidence="10 11">NCH-1</strain>
    </source>
</reference>
<protein>
    <recommendedName>
        <fullName evidence="8">Bcr/CflA family efflux transporter</fullName>
    </recommendedName>
</protein>
<comment type="similarity">
    <text evidence="2 8">Belongs to the major facilitator superfamily. Bcr/CmlA family.</text>
</comment>
<evidence type="ECO:0000256" key="5">
    <source>
        <dbReference type="ARBA" id="ARBA00022692"/>
    </source>
</evidence>
<evidence type="ECO:0000256" key="7">
    <source>
        <dbReference type="ARBA" id="ARBA00023136"/>
    </source>
</evidence>
<dbReference type="SUPFAM" id="SSF103473">
    <property type="entry name" value="MFS general substrate transporter"/>
    <property type="match status" value="1"/>
</dbReference>
<dbReference type="GO" id="GO:0005886">
    <property type="term" value="C:plasma membrane"/>
    <property type="evidence" value="ECO:0007669"/>
    <property type="project" value="UniProtKB-SubCell"/>
</dbReference>
<gene>
    <name evidence="10" type="ORF">EPHNCH_0377</name>
</gene>
<keyword evidence="4" id="KW-1003">Cell membrane</keyword>
<organism evidence="10 11">
    <name type="scientific">Anaplasma phagocytophilum str. NCH-1</name>
    <dbReference type="NCBI Taxonomy" id="1359161"/>
    <lineage>
        <taxon>Bacteria</taxon>
        <taxon>Pseudomonadati</taxon>
        <taxon>Pseudomonadota</taxon>
        <taxon>Alphaproteobacteria</taxon>
        <taxon>Rickettsiales</taxon>
        <taxon>Anaplasmataceae</taxon>
        <taxon>Anaplasma</taxon>
        <taxon>phagocytophilum group</taxon>
    </lineage>
</organism>
<comment type="caution">
    <text evidence="10">The sequence shown here is derived from an EMBL/GenBank/DDBJ whole genome shotgun (WGS) entry which is preliminary data.</text>
</comment>
<accession>A0A0F3NN15</accession>
<keyword evidence="6 8" id="KW-1133">Transmembrane helix</keyword>
<dbReference type="GO" id="GO:0042910">
    <property type="term" value="F:xenobiotic transmembrane transporter activity"/>
    <property type="evidence" value="ECO:0007669"/>
    <property type="project" value="InterPro"/>
</dbReference>
<feature type="domain" description="Major facilitator superfamily (MFS) profile" evidence="9">
    <location>
        <begin position="11"/>
        <end position="397"/>
    </location>
</feature>
<proteinExistence type="inferred from homology"/>
<evidence type="ECO:0000256" key="2">
    <source>
        <dbReference type="ARBA" id="ARBA00006236"/>
    </source>
</evidence>
<evidence type="ECO:0000256" key="3">
    <source>
        <dbReference type="ARBA" id="ARBA00022448"/>
    </source>
</evidence>
<feature type="transmembrane region" description="Helical" evidence="8">
    <location>
        <begin position="343"/>
        <end position="364"/>
    </location>
</feature>
<evidence type="ECO:0000313" key="11">
    <source>
        <dbReference type="Proteomes" id="UP000033754"/>
    </source>
</evidence>
<feature type="transmembrane region" description="Helical" evidence="8">
    <location>
        <begin position="208"/>
        <end position="230"/>
    </location>
</feature>
<dbReference type="InterPro" id="IPR036259">
    <property type="entry name" value="MFS_trans_sf"/>
</dbReference>
<dbReference type="Gene3D" id="1.20.1720.10">
    <property type="entry name" value="Multidrug resistance protein D"/>
    <property type="match status" value="1"/>
</dbReference>
<keyword evidence="3 8" id="KW-0813">Transport</keyword>
<keyword evidence="7 8" id="KW-0472">Membrane</keyword>
<evidence type="ECO:0000256" key="1">
    <source>
        <dbReference type="ARBA" id="ARBA00004429"/>
    </source>
</evidence>
<comment type="subcellular location">
    <subcellularLocation>
        <location evidence="1 8">Cell inner membrane</location>
        <topology evidence="1 8">Multi-pass membrane protein</topology>
    </subcellularLocation>
</comment>
<feature type="transmembrane region" description="Helical" evidence="8">
    <location>
        <begin position="77"/>
        <end position="104"/>
    </location>
</feature>
<dbReference type="PATRIC" id="fig|1359161.3.peg.392"/>
<dbReference type="FunFam" id="1.20.1720.10:FF:000087">
    <property type="entry name" value="Bcr/CflA family efflux transporter"/>
    <property type="match status" value="1"/>
</dbReference>
<dbReference type="PROSITE" id="PS50850">
    <property type="entry name" value="MFS"/>
    <property type="match status" value="1"/>
</dbReference>
<evidence type="ECO:0000256" key="8">
    <source>
        <dbReference type="RuleBase" id="RU365088"/>
    </source>
</evidence>
<dbReference type="NCBIfam" id="TIGR00710">
    <property type="entry name" value="efflux_Bcr_CflA"/>
    <property type="match status" value="1"/>
</dbReference>
<feature type="transmembrane region" description="Helical" evidence="8">
    <location>
        <begin position="136"/>
        <end position="158"/>
    </location>
</feature>
<feature type="transmembrane region" description="Helical" evidence="8">
    <location>
        <begin position="281"/>
        <end position="303"/>
    </location>
</feature>
<feature type="transmembrane region" description="Helical" evidence="8">
    <location>
        <begin position="9"/>
        <end position="26"/>
    </location>
</feature>
<evidence type="ECO:0000256" key="6">
    <source>
        <dbReference type="ARBA" id="ARBA00022989"/>
    </source>
</evidence>
<dbReference type="Pfam" id="PF07690">
    <property type="entry name" value="MFS_1"/>
    <property type="match status" value="1"/>
</dbReference>
<dbReference type="InterPro" id="IPR011701">
    <property type="entry name" value="MFS"/>
</dbReference>
<dbReference type="AlphaFoldDB" id="A0A0F3NN15"/>
<dbReference type="Proteomes" id="UP000033754">
    <property type="component" value="Unassembled WGS sequence"/>
</dbReference>
<dbReference type="EMBL" id="LANT01000001">
    <property type="protein sequence ID" value="KJV68289.1"/>
    <property type="molecule type" value="Genomic_DNA"/>
</dbReference>
<keyword evidence="5 8" id="KW-0812">Transmembrane</keyword>
<feature type="transmembrane region" description="Helical" evidence="8">
    <location>
        <begin position="164"/>
        <end position="187"/>
    </location>
</feature>